<dbReference type="AlphaFoldDB" id="A0A5B7I722"/>
<sequence>MGTTAIASSIDNAWARKCTFSPTARQWDEGRPKEQQSQAKEKGKEGVVYSAVTTPRTLDRSAPPPVPHPSNGSASPLPDRTVQSPHLRVLPTPGTLDGDLLHSCSRRQAGSHLLRSVVSESRMEGQPRHRSPQSPTLPFLTVVSANVRGLRTNIADLSHNFVLRYKADFVAVTETWLCSAVEPTYSRIPSYTDWVRNDRDGRTGGGVAACFRNGLQTQELSINLPHLMEALFFRIVLRDNSGLLLCVLYRPPTQGRFALDLLRRHQCKSVLILGDLNFHLEKQAFDNLVAVQGLVNHVTFTTHEGGGLLDPVLSDLPETNISCQQLDKVGSSDHHAVLTHVQLTAAREEAVPRTIWLWEEAEWPSLQHHGLGGAARRGRGEESLRPHLEATRPPDPVCSPSHVPRQSHRP</sequence>
<name>A0A5B7I722_PORTR</name>
<dbReference type="PANTHER" id="PTHR46670:SF3">
    <property type="entry name" value="ENDONUCLEASE_EXONUCLEASE_PHOSPHATASE DOMAIN-CONTAINING PROTEIN"/>
    <property type="match status" value="1"/>
</dbReference>
<feature type="region of interest" description="Disordered" evidence="1">
    <location>
        <begin position="369"/>
        <end position="410"/>
    </location>
</feature>
<dbReference type="InterPro" id="IPR005135">
    <property type="entry name" value="Endo/exonuclease/phosphatase"/>
</dbReference>
<comment type="caution">
    <text evidence="3">The sequence shown here is derived from an EMBL/GenBank/DDBJ whole genome shotgun (WGS) entry which is preliminary data.</text>
</comment>
<dbReference type="PANTHER" id="PTHR46670">
    <property type="entry name" value="ENDO/EXONUCLEASE/PHOSPHATASE DOMAIN-CONTAINING PROTEIN"/>
    <property type="match status" value="1"/>
</dbReference>
<dbReference type="GO" id="GO:0003824">
    <property type="term" value="F:catalytic activity"/>
    <property type="evidence" value="ECO:0007669"/>
    <property type="project" value="InterPro"/>
</dbReference>
<reference evidence="3 4" key="1">
    <citation type="submission" date="2019-05" db="EMBL/GenBank/DDBJ databases">
        <title>Another draft genome of Portunus trituberculatus and its Hox gene families provides insights of decapod evolution.</title>
        <authorList>
            <person name="Jeong J.-H."/>
            <person name="Song I."/>
            <person name="Kim S."/>
            <person name="Choi T."/>
            <person name="Kim D."/>
            <person name="Ryu S."/>
            <person name="Kim W."/>
        </authorList>
    </citation>
    <scope>NUCLEOTIDE SEQUENCE [LARGE SCALE GENOMIC DNA]</scope>
    <source>
        <tissue evidence="3">Muscle</tissue>
    </source>
</reference>
<dbReference type="EMBL" id="VSRR010047571">
    <property type="protein sequence ID" value="MPC78093.1"/>
    <property type="molecule type" value="Genomic_DNA"/>
</dbReference>
<feature type="domain" description="Endonuclease/exonuclease/phosphatase" evidence="2">
    <location>
        <begin position="144"/>
        <end position="334"/>
    </location>
</feature>
<dbReference type="Gene3D" id="3.60.10.10">
    <property type="entry name" value="Endonuclease/exonuclease/phosphatase"/>
    <property type="match status" value="1"/>
</dbReference>
<gene>
    <name evidence="3" type="ORF">E2C01_072570</name>
</gene>
<feature type="compositionally biased region" description="Basic and acidic residues" evidence="1">
    <location>
        <begin position="378"/>
        <end position="392"/>
    </location>
</feature>
<evidence type="ECO:0000256" key="1">
    <source>
        <dbReference type="SAM" id="MobiDB-lite"/>
    </source>
</evidence>
<keyword evidence="4" id="KW-1185">Reference proteome</keyword>
<dbReference type="OrthoDB" id="6367126at2759"/>
<evidence type="ECO:0000259" key="2">
    <source>
        <dbReference type="Pfam" id="PF03372"/>
    </source>
</evidence>
<evidence type="ECO:0000313" key="4">
    <source>
        <dbReference type="Proteomes" id="UP000324222"/>
    </source>
</evidence>
<feature type="compositionally biased region" description="Basic and acidic residues" evidence="1">
    <location>
        <begin position="26"/>
        <end position="45"/>
    </location>
</feature>
<dbReference type="InterPro" id="IPR036691">
    <property type="entry name" value="Endo/exonu/phosph_ase_sf"/>
</dbReference>
<protein>
    <recommendedName>
        <fullName evidence="2">Endonuclease/exonuclease/phosphatase domain-containing protein</fullName>
    </recommendedName>
</protein>
<dbReference type="Pfam" id="PF03372">
    <property type="entry name" value="Exo_endo_phos"/>
    <property type="match status" value="1"/>
</dbReference>
<dbReference type="SUPFAM" id="SSF56219">
    <property type="entry name" value="DNase I-like"/>
    <property type="match status" value="1"/>
</dbReference>
<feature type="region of interest" description="Disordered" evidence="1">
    <location>
        <begin position="22"/>
        <end position="95"/>
    </location>
</feature>
<proteinExistence type="predicted"/>
<dbReference type="Proteomes" id="UP000324222">
    <property type="component" value="Unassembled WGS sequence"/>
</dbReference>
<evidence type="ECO:0000313" key="3">
    <source>
        <dbReference type="EMBL" id="MPC78093.1"/>
    </source>
</evidence>
<organism evidence="3 4">
    <name type="scientific">Portunus trituberculatus</name>
    <name type="common">Swimming crab</name>
    <name type="synonym">Neptunus trituberculatus</name>
    <dbReference type="NCBI Taxonomy" id="210409"/>
    <lineage>
        <taxon>Eukaryota</taxon>
        <taxon>Metazoa</taxon>
        <taxon>Ecdysozoa</taxon>
        <taxon>Arthropoda</taxon>
        <taxon>Crustacea</taxon>
        <taxon>Multicrustacea</taxon>
        <taxon>Malacostraca</taxon>
        <taxon>Eumalacostraca</taxon>
        <taxon>Eucarida</taxon>
        <taxon>Decapoda</taxon>
        <taxon>Pleocyemata</taxon>
        <taxon>Brachyura</taxon>
        <taxon>Eubrachyura</taxon>
        <taxon>Portunoidea</taxon>
        <taxon>Portunidae</taxon>
        <taxon>Portuninae</taxon>
        <taxon>Portunus</taxon>
    </lineage>
</organism>
<accession>A0A5B7I722</accession>